<evidence type="ECO:0000313" key="3">
    <source>
        <dbReference type="Proteomes" id="UP000232149"/>
    </source>
</evidence>
<gene>
    <name evidence="2" type="ORF">CH376_13780</name>
    <name evidence="1" type="ORF">CH380_12820</name>
</gene>
<name>A0A2M9YN22_9LEPT</name>
<dbReference type="RefSeq" id="WP_100786141.1">
    <property type="nucleotide sequence ID" value="NZ_NPDU01000034.1"/>
</dbReference>
<evidence type="ECO:0008006" key="5">
    <source>
        <dbReference type="Google" id="ProtNLM"/>
    </source>
</evidence>
<dbReference type="Proteomes" id="UP000232188">
    <property type="component" value="Unassembled WGS sequence"/>
</dbReference>
<protein>
    <recommendedName>
        <fullName evidence="5">Outer membrane protein beta-barrel domain-containing protein</fullName>
    </recommendedName>
</protein>
<organism evidence="1 4">
    <name type="scientific">Leptospira adleri</name>
    <dbReference type="NCBI Taxonomy" id="2023186"/>
    <lineage>
        <taxon>Bacteria</taxon>
        <taxon>Pseudomonadati</taxon>
        <taxon>Spirochaetota</taxon>
        <taxon>Spirochaetia</taxon>
        <taxon>Leptospirales</taxon>
        <taxon>Leptospiraceae</taxon>
        <taxon>Leptospira</taxon>
    </lineage>
</organism>
<reference evidence="3 4" key="1">
    <citation type="submission" date="2017-07" db="EMBL/GenBank/DDBJ databases">
        <title>Leptospira spp. isolated from tropical soils.</title>
        <authorList>
            <person name="Thibeaux R."/>
            <person name="Iraola G."/>
            <person name="Ferres I."/>
            <person name="Bierque E."/>
            <person name="Girault D."/>
            <person name="Soupe-Gilbert M.-E."/>
            <person name="Picardeau M."/>
            <person name="Goarant C."/>
        </authorList>
    </citation>
    <scope>NUCLEOTIDE SEQUENCE [LARGE SCALE GENOMIC DNA]</scope>
    <source>
        <strain evidence="1 4">FH2-B-C1</strain>
        <strain evidence="2 3">FH2-B-D1</strain>
    </source>
</reference>
<dbReference type="Proteomes" id="UP000232149">
    <property type="component" value="Unassembled WGS sequence"/>
</dbReference>
<keyword evidence="3" id="KW-1185">Reference proteome</keyword>
<proteinExistence type="predicted"/>
<evidence type="ECO:0000313" key="4">
    <source>
        <dbReference type="Proteomes" id="UP000232188"/>
    </source>
</evidence>
<evidence type="ECO:0000313" key="1">
    <source>
        <dbReference type="EMBL" id="PJZ52936.1"/>
    </source>
</evidence>
<evidence type="ECO:0000313" key="2">
    <source>
        <dbReference type="EMBL" id="PJZ61366.1"/>
    </source>
</evidence>
<dbReference type="EMBL" id="NPDU01000034">
    <property type="protein sequence ID" value="PJZ61366.1"/>
    <property type="molecule type" value="Genomic_DNA"/>
</dbReference>
<dbReference type="AlphaFoldDB" id="A0A2M9YN22"/>
<comment type="caution">
    <text evidence="1">The sequence shown here is derived from an EMBL/GenBank/DDBJ whole genome shotgun (WGS) entry which is preliminary data.</text>
</comment>
<dbReference type="EMBL" id="NPDV01000010">
    <property type="protein sequence ID" value="PJZ52936.1"/>
    <property type="molecule type" value="Genomic_DNA"/>
</dbReference>
<accession>A0A2M9YN22</accession>
<sequence>MRKEYSVLLIGLACAIYPGIAVFGEGESEKISAQYAPWSLKIGGGIGRAEDVKYKENEGKTNNYRLSAEYNPRYFGFEFGITHKIFSLSVPSHADHILPYLTYINIGRNGNLSNETIYNAFVAAGDPLRDRNNFSLTFLDIGPTFHMRPGKTFDPYISIGAGTTGFDRFASYRGFARLGFKINFDRFFIFSEAEGSAINRYYVRDLRVNYNEYSGMVGVGFHFGGDESPTKKEEPITSLSSF</sequence>